<sequence>MLGSRYLVLDTVHGGDLLAERLVELGCEAVAINPYRGEKEDVMDYDVLVSPVHMYPSCGMLRKAKEKNIPVINHHQITKKILMELGYLDDVDLCVEVTGTVGKTSCSLLLLQIFREEGFETVAHTSNGVYHNNLDNRIDKQSVAPYGTILALEKTIELDITPDIWISEFSIGFTGIGDIASLTSVDQDYLIADKTKKASNAKLDSVDNLKNNCIFNSAIKNDRANNDFNCLKTEFDGENLKIDYKTTTTKQVNKGTVNCKLPLYPYFKDSIRTTVLTAASNGCTPKSINKILNQFNGIPGRMQTKKIKGRTIIDNSCAGTRISSLNQYLKNQQQKNKSLNNTIILVGEDEKNICEEMQYKQVKKTVNKYNYKQLITVGKKYQNLGTNVDDIDKAINLALKKSKPNDTILNFVKTWR</sequence>
<dbReference type="Gene3D" id="3.40.1190.10">
    <property type="entry name" value="Mur-like, catalytic domain"/>
    <property type="match status" value="1"/>
</dbReference>
<accession>A0A1Y3GDE7</accession>
<proteinExistence type="predicted"/>
<dbReference type="GO" id="GO:0005524">
    <property type="term" value="F:ATP binding"/>
    <property type="evidence" value="ECO:0007669"/>
    <property type="project" value="InterPro"/>
</dbReference>
<dbReference type="EMBL" id="MRZU01000002">
    <property type="protein sequence ID" value="OUJ19492.1"/>
    <property type="molecule type" value="Genomic_DNA"/>
</dbReference>
<name>A0A1Y3GDE7_9EURY</name>
<dbReference type="Proteomes" id="UP000195137">
    <property type="component" value="Unassembled WGS sequence"/>
</dbReference>
<evidence type="ECO:0000313" key="2">
    <source>
        <dbReference type="Proteomes" id="UP000195137"/>
    </source>
</evidence>
<reference evidence="1 2" key="1">
    <citation type="submission" date="2016-12" db="EMBL/GenBank/DDBJ databases">
        <title>Discovery of methanogenic haloarchaea.</title>
        <authorList>
            <person name="Sorokin D.Y."/>
            <person name="Makarova K.S."/>
            <person name="Abbas B."/>
            <person name="Ferrer M."/>
            <person name="Golyshin P.N."/>
        </authorList>
    </citation>
    <scope>NUCLEOTIDE SEQUENCE [LARGE SCALE GENOMIC DNA]</scope>
    <source>
        <strain evidence="1">AMET1</strain>
    </source>
</reference>
<organism evidence="1 2">
    <name type="scientific">Methanonatronarchaeum thermophilum</name>
    <dbReference type="NCBI Taxonomy" id="1927129"/>
    <lineage>
        <taxon>Archaea</taxon>
        <taxon>Methanobacteriati</taxon>
        <taxon>Methanobacteriota</taxon>
        <taxon>Methanonatronarchaeia</taxon>
        <taxon>Methanonatronarchaeales</taxon>
        <taxon>Methanonatronarchaeaceae</taxon>
        <taxon>Methanonatronarchaeum</taxon>
    </lineage>
</organism>
<protein>
    <submittedName>
        <fullName evidence="1">UDP-N-acetylmuramyl pentapeptide synthase</fullName>
    </submittedName>
</protein>
<gene>
    <name evidence="1" type="ORF">AMET1_0163</name>
</gene>
<evidence type="ECO:0000313" key="1">
    <source>
        <dbReference type="EMBL" id="OUJ19492.1"/>
    </source>
</evidence>
<keyword evidence="2" id="KW-1185">Reference proteome</keyword>
<dbReference type="AlphaFoldDB" id="A0A1Y3GDE7"/>
<comment type="caution">
    <text evidence="1">The sequence shown here is derived from an EMBL/GenBank/DDBJ whole genome shotgun (WGS) entry which is preliminary data.</text>
</comment>
<dbReference type="SUPFAM" id="SSF53623">
    <property type="entry name" value="MurD-like peptide ligases, catalytic domain"/>
    <property type="match status" value="1"/>
</dbReference>
<dbReference type="InterPro" id="IPR036565">
    <property type="entry name" value="Mur-like_cat_sf"/>
</dbReference>